<dbReference type="Pfam" id="PF04359">
    <property type="entry name" value="DUF493"/>
    <property type="match status" value="1"/>
</dbReference>
<accession>A0A1I6TCX2</accession>
<proteinExistence type="predicted"/>
<dbReference type="InterPro" id="IPR027471">
    <property type="entry name" value="YbeD-like_sf"/>
</dbReference>
<reference evidence="1 2" key="1">
    <citation type="submission" date="2016-10" db="EMBL/GenBank/DDBJ databases">
        <authorList>
            <person name="de Groot N.N."/>
        </authorList>
    </citation>
    <scope>NUCLEOTIDE SEQUENCE [LARGE SCALE GENOMIC DNA]</scope>
    <source>
        <strain evidence="1 2">CGMCC 1.6114</strain>
    </source>
</reference>
<dbReference type="InterPro" id="IPR007454">
    <property type="entry name" value="UPF0250_YbeD-like"/>
</dbReference>
<organism evidence="1 2">
    <name type="scientific">Zhouia amylolytica</name>
    <dbReference type="NCBI Taxonomy" id="376730"/>
    <lineage>
        <taxon>Bacteria</taxon>
        <taxon>Pseudomonadati</taxon>
        <taxon>Bacteroidota</taxon>
        <taxon>Flavobacteriia</taxon>
        <taxon>Flavobacteriales</taxon>
        <taxon>Flavobacteriaceae</taxon>
        <taxon>Zhouia</taxon>
    </lineage>
</organism>
<evidence type="ECO:0008006" key="3">
    <source>
        <dbReference type="Google" id="ProtNLM"/>
    </source>
</evidence>
<name>A0A1I6TCX2_9FLAO</name>
<evidence type="ECO:0000313" key="1">
    <source>
        <dbReference type="EMBL" id="SFS87003.1"/>
    </source>
</evidence>
<dbReference type="Gene3D" id="3.30.70.260">
    <property type="match status" value="1"/>
</dbReference>
<dbReference type="EMBL" id="FPAG01000005">
    <property type="protein sequence ID" value="SFS87003.1"/>
    <property type="molecule type" value="Genomic_DNA"/>
</dbReference>
<gene>
    <name evidence="1" type="ORF">SAMN04487906_1976</name>
</gene>
<evidence type="ECO:0000313" key="2">
    <source>
        <dbReference type="Proteomes" id="UP000183209"/>
    </source>
</evidence>
<dbReference type="Proteomes" id="UP000183209">
    <property type="component" value="Unassembled WGS sequence"/>
</dbReference>
<sequence length="96" mass="11149">MENQENRKAFYDKLKSRLEETTKWPSLYLYKFIVPTDEDKIKEVETMFDNMGAVINTKKSTKGTYTSISISLKMESPEAVIEKYQEAEKVEGIISL</sequence>
<dbReference type="RefSeq" id="WP_038262730.1">
    <property type="nucleotide sequence ID" value="NZ_FPAG01000005.1"/>
</dbReference>
<dbReference type="AlphaFoldDB" id="A0A1I6TCX2"/>
<dbReference type="SUPFAM" id="SSF117991">
    <property type="entry name" value="YbeD/HP0495-like"/>
    <property type="match status" value="1"/>
</dbReference>
<dbReference type="OrthoDB" id="5616097at2"/>
<protein>
    <recommendedName>
        <fullName evidence="3">DUF493 domain-containing protein</fullName>
    </recommendedName>
</protein>